<sequence>MHAKIKCVVDNNVKLSSKFWGEHGLSFLIENKEKILFDTGQSFEVLNHNLNILGVKKEDISKIFISHGHYDHTGGLMDLMKYSKAEIIAHPSIFDEKYKKTATEPKYIGAPFKKKDLPYISLSKESIELSKNIITTGEIEKTFDFEKVSTTFQKKVGSKYHHDEIIDDQALVIKTQVGGVVVLGCNHSGLLNTIEHSKDLIGDDVFLVLGGTHLVAADDNRLSLTIEYLKKYGITLFGFHCTGDYASFKLHSALDKMYCRGYTGFEVLIEFEGYHLGKDTKCQ</sequence>
<dbReference type="SUPFAM" id="SSF56281">
    <property type="entry name" value="Metallo-hydrolase/oxidoreductase"/>
    <property type="match status" value="1"/>
</dbReference>
<comment type="caution">
    <text evidence="2">The sequence shown here is derived from an EMBL/GenBank/DDBJ whole genome shotgun (WGS) entry which is preliminary data.</text>
</comment>
<dbReference type="Gene3D" id="3.60.15.10">
    <property type="entry name" value="Ribonuclease Z/Hydroxyacylglutathione hydrolase-like"/>
    <property type="match status" value="1"/>
</dbReference>
<protein>
    <submittedName>
        <fullName evidence="2">7, 8-dihydropterin-6-methyl-4-(Beta-D-ribofuranosyl)-aminobenzene-5'-phosphate synthase</fullName>
        <ecNumber evidence="2">2.5.1.105</ecNumber>
    </submittedName>
</protein>
<dbReference type="InterPro" id="IPR001279">
    <property type="entry name" value="Metallo-B-lactamas"/>
</dbReference>
<organism evidence="2 3">
    <name type="scientific">Candidatus Methanofastidiosum methylothiophilum</name>
    <dbReference type="NCBI Taxonomy" id="1705564"/>
    <lineage>
        <taxon>Archaea</taxon>
        <taxon>Methanobacteriati</taxon>
        <taxon>Methanobacteriota</taxon>
        <taxon>Stenosarchaea group</taxon>
        <taxon>Candidatus Methanofastidiosia</taxon>
        <taxon>Candidatus Methanofastidiosales</taxon>
        <taxon>Candidatus Methanofastidiosaceae</taxon>
        <taxon>Candidatus Methanofastidiosum</taxon>
    </lineage>
</organism>
<gene>
    <name evidence="2" type="ORF">AMQ22_00843</name>
</gene>
<dbReference type="Proteomes" id="UP000075398">
    <property type="component" value="Unassembled WGS sequence"/>
</dbReference>
<dbReference type="InterPro" id="IPR036866">
    <property type="entry name" value="RibonucZ/Hydroxyglut_hydro"/>
</dbReference>
<reference evidence="2 3" key="1">
    <citation type="journal article" date="2016" name="ISME J.">
        <title>Chasing the elusive Euryarchaeota class WSA2: genomes reveal a uniquely fastidious methyl-reducing methanogen.</title>
        <authorList>
            <person name="Nobu M.K."/>
            <person name="Narihiro T."/>
            <person name="Kuroda K."/>
            <person name="Mei R."/>
            <person name="Liu W.T."/>
        </authorList>
    </citation>
    <scope>NUCLEOTIDE SEQUENCE [LARGE SCALE GENOMIC DNA]</scope>
    <source>
        <strain evidence="2">U1lsi0528_Bin055</strain>
    </source>
</reference>
<feature type="domain" description="Metallo-beta-lactamase" evidence="1">
    <location>
        <begin position="23"/>
        <end position="240"/>
    </location>
</feature>
<name>A0A150J5I5_9EURY</name>
<dbReference type="EC" id="2.5.1.105" evidence="2"/>
<dbReference type="STRING" id="1705564.APG08_00713"/>
<accession>A0A150J5I5</accession>
<dbReference type="InterPro" id="IPR041712">
    <property type="entry name" value="DHPS-like_MBL-fold"/>
</dbReference>
<evidence type="ECO:0000313" key="2">
    <source>
        <dbReference type="EMBL" id="KYC52385.1"/>
    </source>
</evidence>
<dbReference type="AlphaFoldDB" id="A0A150J5I5"/>
<dbReference type="EMBL" id="LNGC01000025">
    <property type="protein sequence ID" value="KYC52385.1"/>
    <property type="molecule type" value="Genomic_DNA"/>
</dbReference>
<dbReference type="InterPro" id="IPR052926">
    <property type="entry name" value="Metallo-beta-lactamase_dom"/>
</dbReference>
<evidence type="ECO:0000259" key="1">
    <source>
        <dbReference type="SMART" id="SM00849"/>
    </source>
</evidence>
<evidence type="ECO:0000313" key="3">
    <source>
        <dbReference type="Proteomes" id="UP000075398"/>
    </source>
</evidence>
<keyword evidence="2" id="KW-0808">Transferase</keyword>
<dbReference type="PANTHER" id="PTHR13754">
    <property type="entry name" value="METALLO-BETA-LACTAMASE SUPERFAMILY PROTEIN"/>
    <property type="match status" value="1"/>
</dbReference>
<dbReference type="CDD" id="cd07713">
    <property type="entry name" value="DHPS-like_MBL-fold"/>
    <property type="match status" value="1"/>
</dbReference>
<dbReference type="PANTHER" id="PTHR13754:SF18">
    <property type="entry name" value="7,8-DIHYDROPTERIN-6-METHYL-4-(BETA-D-RIBOFURANOSYL)-AMINOBENZENE-5'-PHOSPHATE SYNTHASE"/>
    <property type="match status" value="1"/>
</dbReference>
<dbReference type="GO" id="GO:0102041">
    <property type="term" value="F:7,8-dihydropterin-6-yl-methyl-4-(beta-D-ribofuranosyl)aminobenzene 5'-phosphate synthase"/>
    <property type="evidence" value="ECO:0007669"/>
    <property type="project" value="UniProtKB-EC"/>
</dbReference>
<proteinExistence type="predicted"/>
<dbReference type="Pfam" id="PF00753">
    <property type="entry name" value="Lactamase_B"/>
    <property type="match status" value="1"/>
</dbReference>
<dbReference type="SMART" id="SM00849">
    <property type="entry name" value="Lactamase_B"/>
    <property type="match status" value="1"/>
</dbReference>